<comment type="caution">
    <text evidence="3">The sequence shown here is derived from an EMBL/GenBank/DDBJ whole genome shotgun (WGS) entry which is preliminary data.</text>
</comment>
<dbReference type="EMBL" id="LSDL01000110">
    <property type="protein sequence ID" value="KXB75967.1"/>
    <property type="molecule type" value="Genomic_DNA"/>
</dbReference>
<dbReference type="SUPFAM" id="SSF54001">
    <property type="entry name" value="Cysteine proteinases"/>
    <property type="match status" value="1"/>
</dbReference>
<evidence type="ECO:0000313" key="3">
    <source>
        <dbReference type="EMBL" id="KXB75967.1"/>
    </source>
</evidence>
<dbReference type="Pfam" id="PF13734">
    <property type="entry name" value="Inhibitor_I69"/>
    <property type="match status" value="1"/>
</dbReference>
<feature type="domain" description="Spi protease inhibitor" evidence="2">
    <location>
        <begin position="108"/>
        <end position="198"/>
    </location>
</feature>
<keyword evidence="1" id="KW-0472">Membrane</keyword>
<feature type="transmembrane region" description="Helical" evidence="1">
    <location>
        <begin position="52"/>
        <end position="71"/>
    </location>
</feature>
<dbReference type="GO" id="GO:0008234">
    <property type="term" value="F:cysteine-type peptidase activity"/>
    <property type="evidence" value="ECO:0007669"/>
    <property type="project" value="UniProtKB-KW"/>
</dbReference>
<reference evidence="3 4" key="1">
    <citation type="submission" date="2016-01" db="EMBL/GenBank/DDBJ databases">
        <authorList>
            <person name="Oliw E.H."/>
        </authorList>
    </citation>
    <scope>NUCLEOTIDE SEQUENCE [LARGE SCALE GENOMIC DNA]</scope>
    <source>
        <strain evidence="3 4">DNF00307</strain>
    </source>
</reference>
<keyword evidence="1" id="KW-0812">Transmembrane</keyword>
<keyword evidence="1" id="KW-1133">Transmembrane helix</keyword>
<dbReference type="STRING" id="419005.HMPREF1860_01685"/>
<dbReference type="PATRIC" id="fig|419005.5.peg.1682"/>
<dbReference type="Proteomes" id="UP000070531">
    <property type="component" value="Unassembled WGS sequence"/>
</dbReference>
<name>A0A134B7Q2_9BACT</name>
<dbReference type="InterPro" id="IPR025896">
    <property type="entry name" value="Spi_Prtas-inh"/>
</dbReference>
<gene>
    <name evidence="3" type="ORF">HMPREF1860_01685</name>
</gene>
<protein>
    <recommendedName>
        <fullName evidence="2">Spi protease inhibitor domain-containing protein</fullName>
    </recommendedName>
</protein>
<dbReference type="AlphaFoldDB" id="A0A134B7Q2"/>
<sequence>MKILFMKGKNVQMLLGRSFIEKLNKAEMYCNCCRLSFYRTTSQRRDGTLINYARKIFAMMFLVIVGLSVLMSCQQETEILANTNVQKENKQKTIYTRDSSEVKECIMEFLSDNSLTRSTKKQSRKIEKVIDLAKEPRSRSSNIVDEFADNFYVVSFSNANGYAIVSKDKRSFPIYAVLDSGKFDKYALQEKEMKPYIQNMIAGNSKEIQDYQKKIQQYNMAYQTRGNTGSSSLNKENAEQDMLKDGWKKERFTDVRLKTTWGQHIQRKNFYLNSLGVLYADAYSDENKKYHQLGCTRATAENAEVFGCTPVAFGQVMYALRDFSGFNTLKYSSGERILWDKMNAVSSLAIENQRFLGWFTANCNPTYLKKGTLVMNINATKFLRKIVGDHIDSRYDNCIVGNGDFDGYGWSEDKRVAEDFFNHPHAFVIMTASSGSLNYVSYHTFVIDGMIEFKKRIKGSGFLGTGMFRKWRDGIRHLYHVNAGWKGSSNGYYLYVQNVNDEFEYTGSNDAMDYRSKTAYLILWPKQDK</sequence>
<evidence type="ECO:0000259" key="2">
    <source>
        <dbReference type="Pfam" id="PF13734"/>
    </source>
</evidence>
<dbReference type="InterPro" id="IPR044934">
    <property type="entry name" value="Streptopain_sf"/>
</dbReference>
<accession>A0A134B7Q2</accession>
<organism evidence="3">
    <name type="scientific">Prevotella amnii</name>
    <dbReference type="NCBI Taxonomy" id="419005"/>
    <lineage>
        <taxon>Bacteria</taxon>
        <taxon>Pseudomonadati</taxon>
        <taxon>Bacteroidota</taxon>
        <taxon>Bacteroidia</taxon>
        <taxon>Bacteroidales</taxon>
        <taxon>Prevotellaceae</taxon>
        <taxon>Prevotella</taxon>
    </lineage>
</organism>
<dbReference type="GO" id="GO:0006508">
    <property type="term" value="P:proteolysis"/>
    <property type="evidence" value="ECO:0007669"/>
    <property type="project" value="UniProtKB-KW"/>
</dbReference>
<evidence type="ECO:0000256" key="1">
    <source>
        <dbReference type="SAM" id="Phobius"/>
    </source>
</evidence>
<proteinExistence type="predicted"/>
<dbReference type="InterPro" id="IPR038765">
    <property type="entry name" value="Papain-like_cys_pep_sf"/>
</dbReference>
<dbReference type="Gene3D" id="3.90.70.50">
    <property type="entry name" value="Peptidase C10, streptopain"/>
    <property type="match status" value="2"/>
</dbReference>
<evidence type="ECO:0000313" key="4">
    <source>
        <dbReference type="Proteomes" id="UP000070531"/>
    </source>
</evidence>